<feature type="compositionally biased region" description="Pro residues" evidence="1">
    <location>
        <begin position="235"/>
        <end position="277"/>
    </location>
</feature>
<feature type="compositionally biased region" description="Pro residues" evidence="1">
    <location>
        <begin position="436"/>
        <end position="454"/>
    </location>
</feature>
<feature type="compositionally biased region" description="Pro residues" evidence="1">
    <location>
        <begin position="198"/>
        <end position="209"/>
    </location>
</feature>
<protein>
    <submittedName>
        <fullName evidence="3">Uncharacterized protein</fullName>
    </submittedName>
</protein>
<feature type="compositionally biased region" description="Pro residues" evidence="1">
    <location>
        <begin position="372"/>
        <end position="382"/>
    </location>
</feature>
<dbReference type="WBParaSite" id="nRc.2.0.1.t20029-RA">
    <property type="protein sequence ID" value="nRc.2.0.1.t20029-RA"/>
    <property type="gene ID" value="nRc.2.0.1.g20029"/>
</dbReference>
<evidence type="ECO:0000313" key="2">
    <source>
        <dbReference type="Proteomes" id="UP000887565"/>
    </source>
</evidence>
<feature type="region of interest" description="Disordered" evidence="1">
    <location>
        <begin position="198"/>
        <end position="288"/>
    </location>
</feature>
<feature type="compositionally biased region" description="Low complexity" evidence="1">
    <location>
        <begin position="344"/>
        <end position="371"/>
    </location>
</feature>
<dbReference type="AlphaFoldDB" id="A0A915J1P9"/>
<feature type="compositionally biased region" description="Low complexity" evidence="1">
    <location>
        <begin position="414"/>
        <end position="435"/>
    </location>
</feature>
<feature type="region of interest" description="Disordered" evidence="1">
    <location>
        <begin position="320"/>
        <end position="455"/>
    </location>
</feature>
<feature type="compositionally biased region" description="Pro residues" evidence="1">
    <location>
        <begin position="331"/>
        <end position="343"/>
    </location>
</feature>
<organism evidence="2 3">
    <name type="scientific">Romanomermis culicivorax</name>
    <name type="common">Nematode worm</name>
    <dbReference type="NCBI Taxonomy" id="13658"/>
    <lineage>
        <taxon>Eukaryota</taxon>
        <taxon>Metazoa</taxon>
        <taxon>Ecdysozoa</taxon>
        <taxon>Nematoda</taxon>
        <taxon>Enoplea</taxon>
        <taxon>Dorylaimia</taxon>
        <taxon>Mermithida</taxon>
        <taxon>Mermithoidea</taxon>
        <taxon>Mermithidae</taxon>
        <taxon>Romanomermis</taxon>
    </lineage>
</organism>
<dbReference type="Proteomes" id="UP000887565">
    <property type="component" value="Unplaced"/>
</dbReference>
<proteinExistence type="predicted"/>
<evidence type="ECO:0000313" key="3">
    <source>
        <dbReference type="WBParaSite" id="nRc.2.0.1.t20029-RA"/>
    </source>
</evidence>
<evidence type="ECO:0000256" key="1">
    <source>
        <dbReference type="SAM" id="MobiDB-lite"/>
    </source>
</evidence>
<keyword evidence="2" id="KW-1185">Reference proteome</keyword>
<feature type="compositionally biased region" description="Low complexity" evidence="1">
    <location>
        <begin position="214"/>
        <end position="223"/>
    </location>
</feature>
<name>A0A915J1P9_ROMCU</name>
<reference evidence="3" key="1">
    <citation type="submission" date="2022-11" db="UniProtKB">
        <authorList>
            <consortium name="WormBaseParasite"/>
        </authorList>
    </citation>
    <scope>IDENTIFICATION</scope>
</reference>
<accession>A0A915J1P9</accession>
<sequence>MQQKSEKIRQHEMTKPREPNCFSQSEKKCGRVRSNKIYVWTLQKCERRGDVFVTDLRKCRSKTIVKRQESLCRSQPNSPVCQKFQCPTSTSHVAPGAPCDWVSAPLEPYTTSPNYFLQCNPSPGTSGCGVWNQMQCSNGTVFSMFVQICVTVTISQASCPLGEIGMFPCGTDNWCPTGAQCRDGVCCQSAVAPSPQPLVPDGYPAPPTLYPQSQTTTTQAAGGYFTQPPNIYLPQPQPGMPLPSMPQPQPSLPQPPGPPGAQPLSQPFPQPPSPPGYPQSQTYPGQPILPGFLLKTKWEFQNQKKWKKATIAVIELTNKSYKKTESGAPQPVQPGYPQPPMPSSPGYSQATFSQQSQSQPGFFSQIQSPNAYPQPPSPPSFPRPQGQYPQPPVYPQQPQSQGFPPNIFPQPAGSAPVYPQQPYYPQQPSWPGSSYPVPPAPGYPQPFTNPPPTLYPLISNGPDAYFSTPRNLREELYNILS</sequence>